<keyword evidence="2" id="KW-1185">Reference proteome</keyword>
<dbReference type="EMBL" id="JAMPLM010000019">
    <property type="protein sequence ID" value="MEP1060572.1"/>
    <property type="molecule type" value="Genomic_DNA"/>
</dbReference>
<name>A0ABV0KN62_9CYAN</name>
<evidence type="ECO:0000313" key="2">
    <source>
        <dbReference type="Proteomes" id="UP001476950"/>
    </source>
</evidence>
<protein>
    <submittedName>
        <fullName evidence="1">Uncharacterized protein</fullName>
    </submittedName>
</protein>
<sequence length="303" mass="33986">MPTNPLFHPVSDAVRAPNLHDQIQLALAIADSYVLKSLLENCIPALAQGHSIRTISTQVGVPTGYQQTADGIVHFEVVYCKLAPPGEVERLFKSNSRTQESRELARLTQHESEMQMLGKNLSLSLTVSLLVEAGFRPEQIEEILHLPFDAWHKSWWYTIDEMGNFTLPFLRQIRTLRYPDGTFTLQYKDLFEQDKPNCFISLTEKVLVLIKPDTQGFGETLKQINYQREALGVTQALLICSVLSDLEAQGFINQGISVYPAIELVLPTQSDCIHCGRKECGMNGVLDSPVALCYGFLPESEFV</sequence>
<reference evidence="1 2" key="1">
    <citation type="submission" date="2022-04" db="EMBL/GenBank/DDBJ databases">
        <title>Positive selection, recombination, and allopatry shape intraspecific diversity of widespread and dominant cyanobacteria.</title>
        <authorList>
            <person name="Wei J."/>
            <person name="Shu W."/>
            <person name="Hu C."/>
        </authorList>
    </citation>
    <scope>NUCLEOTIDE SEQUENCE [LARGE SCALE GENOMIC DNA]</scope>
    <source>
        <strain evidence="1 2">AS-A4</strain>
    </source>
</reference>
<organism evidence="1 2">
    <name type="scientific">Stenomitos frigidus AS-A4</name>
    <dbReference type="NCBI Taxonomy" id="2933935"/>
    <lineage>
        <taxon>Bacteria</taxon>
        <taxon>Bacillati</taxon>
        <taxon>Cyanobacteriota</taxon>
        <taxon>Cyanophyceae</taxon>
        <taxon>Leptolyngbyales</taxon>
        <taxon>Leptolyngbyaceae</taxon>
        <taxon>Stenomitos</taxon>
    </lineage>
</organism>
<comment type="caution">
    <text evidence="1">The sequence shown here is derived from an EMBL/GenBank/DDBJ whole genome shotgun (WGS) entry which is preliminary data.</text>
</comment>
<accession>A0ABV0KN62</accession>
<dbReference type="RefSeq" id="WP_190449124.1">
    <property type="nucleotide sequence ID" value="NZ_JAMPLM010000019.1"/>
</dbReference>
<gene>
    <name evidence="1" type="ORF">NDI38_19235</name>
</gene>
<dbReference type="Proteomes" id="UP001476950">
    <property type="component" value="Unassembled WGS sequence"/>
</dbReference>
<evidence type="ECO:0000313" key="1">
    <source>
        <dbReference type="EMBL" id="MEP1060572.1"/>
    </source>
</evidence>
<proteinExistence type="predicted"/>